<keyword evidence="1" id="KW-0732">Signal</keyword>
<feature type="signal peptide" evidence="1">
    <location>
        <begin position="1"/>
        <end position="18"/>
    </location>
</feature>
<feature type="domain" description="DUF305" evidence="2">
    <location>
        <begin position="39"/>
        <end position="173"/>
    </location>
</feature>
<evidence type="ECO:0000313" key="4">
    <source>
        <dbReference type="Proteomes" id="UP000295447"/>
    </source>
</evidence>
<keyword evidence="4" id="KW-1185">Reference proteome</keyword>
<dbReference type="InterPro" id="IPR005183">
    <property type="entry name" value="DUF305_CopM-like"/>
</dbReference>
<dbReference type="OrthoDB" id="26872at2"/>
<accession>A0A4R7ZVA6</accession>
<protein>
    <submittedName>
        <fullName evidence="3">Uncharacterized protein (DUF305 family)</fullName>
    </submittedName>
</protein>
<dbReference type="PROSITE" id="PS51257">
    <property type="entry name" value="PROKAR_LIPOPROTEIN"/>
    <property type="match status" value="1"/>
</dbReference>
<proteinExistence type="predicted"/>
<gene>
    <name evidence="3" type="ORF">EV650_0683</name>
</gene>
<evidence type="ECO:0000259" key="2">
    <source>
        <dbReference type="Pfam" id="PF03713"/>
    </source>
</evidence>
<dbReference type="RefSeq" id="WP_134115210.1">
    <property type="nucleotide sequence ID" value="NZ_SODF01000001.1"/>
</dbReference>
<dbReference type="Pfam" id="PF03713">
    <property type="entry name" value="DUF305"/>
    <property type="match status" value="1"/>
</dbReference>
<dbReference type="Gene3D" id="1.20.1260.10">
    <property type="match status" value="1"/>
</dbReference>
<dbReference type="EMBL" id="SODF01000001">
    <property type="protein sequence ID" value="TDW21852.1"/>
    <property type="molecule type" value="Genomic_DNA"/>
</dbReference>
<dbReference type="Proteomes" id="UP000295447">
    <property type="component" value="Unassembled WGS sequence"/>
</dbReference>
<evidence type="ECO:0000256" key="1">
    <source>
        <dbReference type="SAM" id="SignalP"/>
    </source>
</evidence>
<feature type="chain" id="PRO_5020342095" evidence="1">
    <location>
        <begin position="19"/>
        <end position="188"/>
    </location>
</feature>
<name>A0A4R7ZVA6_9ACTN</name>
<evidence type="ECO:0000313" key="3">
    <source>
        <dbReference type="EMBL" id="TDW21852.1"/>
    </source>
</evidence>
<dbReference type="InterPro" id="IPR012347">
    <property type="entry name" value="Ferritin-like"/>
</dbReference>
<dbReference type="AlphaFoldDB" id="A0A4R7ZVA6"/>
<reference evidence="3 4" key="1">
    <citation type="submission" date="2019-03" db="EMBL/GenBank/DDBJ databases">
        <title>Genomic Encyclopedia of Type Strains, Phase III (KMG-III): the genomes of soil and plant-associated and newly described type strains.</title>
        <authorList>
            <person name="Whitman W."/>
        </authorList>
    </citation>
    <scope>NUCLEOTIDE SEQUENCE [LARGE SCALE GENOMIC DNA]</scope>
    <source>
        <strain evidence="3 4">VKM Ac-2570</strain>
    </source>
</reference>
<organism evidence="3 4">
    <name type="scientific">Kribbella kalugense</name>
    <dbReference type="NCBI Taxonomy" id="2512221"/>
    <lineage>
        <taxon>Bacteria</taxon>
        <taxon>Bacillati</taxon>
        <taxon>Actinomycetota</taxon>
        <taxon>Actinomycetes</taxon>
        <taxon>Propionibacteriales</taxon>
        <taxon>Kribbellaceae</taxon>
        <taxon>Kribbella</taxon>
    </lineage>
</organism>
<sequence>MPLRLTALLLLGVLTACAAPATQPPPPTATVNPAYNPTDAAWLELMIPMDQQFLQILDLAPTHSTNPAVRRLAAQLAPGHRTELQQLVALRTQAGLPTSNLHEGHDMPGMMTADEVVAIGNLRGAAFDKVLASEIQDHLSQSALVTRSVKAAGHSPALKTLATRIEKARTQQLVFVRTSGVGHQTPLS</sequence>
<comment type="caution">
    <text evidence="3">The sequence shown here is derived from an EMBL/GenBank/DDBJ whole genome shotgun (WGS) entry which is preliminary data.</text>
</comment>